<accession>A0AA86XKL8</accession>
<sequence length="118" mass="13364">MDAELDAKIADYIRTRRQADALKDRMDALRAEIVEMGGTGVKYDSGNFVLTVSTGVETKPDYEKARALYPERDSRMRECLADELKPSLKDYSQYFTGEEMAQFTAKIPCAVKITVKKK</sequence>
<dbReference type="GeneID" id="301841467"/>
<evidence type="ECO:0000313" key="1">
    <source>
        <dbReference type="EMBL" id="DBA35615.1"/>
    </source>
</evidence>
<gene>
    <name evidence="1" type="ORF">vir335_00059</name>
</gene>
<dbReference type="RefSeq" id="YP_013605519.1">
    <property type="nucleotide sequence ID" value="NC_134205.1"/>
</dbReference>
<organism evidence="1 2">
    <name type="scientific">Caudoviricetes sp. vir335</name>
    <dbReference type="NCBI Taxonomy" id="3068357"/>
    <lineage>
        <taxon>Viruses</taxon>
        <taxon>Duplodnaviria</taxon>
        <taxon>Heunggongvirae</taxon>
        <taxon>Uroviricota</taxon>
        <taxon>Caudoviricetes</taxon>
    </lineage>
</organism>
<name>A0AA86XKL8_9CAUD</name>
<keyword evidence="2" id="KW-1185">Reference proteome</keyword>
<dbReference type="EMBL" id="BK063680">
    <property type="protein sequence ID" value="DBA35615.1"/>
    <property type="molecule type" value="Genomic_DNA"/>
</dbReference>
<reference evidence="1 2" key="1">
    <citation type="journal article" date="2023" name="Nat. Microbiol.">
        <title>A compendium of viruses from methanogenic archaea reveals their diversity and adaptations to the gut environment.</title>
        <authorList>
            <person name="Medvedeva S."/>
            <person name="Borrel G."/>
            <person name="Krupovic M."/>
            <person name="Gribaldo S."/>
        </authorList>
    </citation>
    <scope>NUCLEOTIDE SEQUENCE [LARGE SCALE GENOMIC DNA]</scope>
</reference>
<dbReference type="Proteomes" id="UP001302000">
    <property type="component" value="Segment"/>
</dbReference>
<protein>
    <submittedName>
        <fullName evidence="1">Uncharacterized protein</fullName>
    </submittedName>
</protein>
<proteinExistence type="predicted"/>
<evidence type="ECO:0000313" key="2">
    <source>
        <dbReference type="Proteomes" id="UP001302000"/>
    </source>
</evidence>